<dbReference type="RefSeq" id="WP_168009358.1">
    <property type="nucleotide sequence ID" value="NZ_JAATEP010000006.1"/>
</dbReference>
<keyword evidence="2 4" id="KW-0813">Transport</keyword>
<gene>
    <name evidence="7" type="ORF">HCN51_11085</name>
</gene>
<evidence type="ECO:0000256" key="1">
    <source>
        <dbReference type="ARBA" id="ARBA00011028"/>
    </source>
</evidence>
<dbReference type="SUPFAM" id="SSF53807">
    <property type="entry name" value="Helical backbone' metal receptor"/>
    <property type="match status" value="1"/>
</dbReference>
<reference evidence="7 8" key="1">
    <citation type="submission" date="2020-03" db="EMBL/GenBank/DDBJ databases">
        <title>WGS of actinomycetes isolated from Thailand.</title>
        <authorList>
            <person name="Thawai C."/>
        </authorList>
    </citation>
    <scope>NUCLEOTIDE SEQUENCE [LARGE SCALE GENOMIC DNA]</scope>
    <source>
        <strain evidence="7 8">FMUSA5-5</strain>
    </source>
</reference>
<organism evidence="7 8">
    <name type="scientific">Nonomuraea composti</name>
    <dbReference type="NCBI Taxonomy" id="2720023"/>
    <lineage>
        <taxon>Bacteria</taxon>
        <taxon>Bacillati</taxon>
        <taxon>Actinomycetota</taxon>
        <taxon>Actinomycetes</taxon>
        <taxon>Streptosporangiales</taxon>
        <taxon>Streptosporangiaceae</taxon>
        <taxon>Nonomuraea</taxon>
    </lineage>
</organism>
<dbReference type="PANTHER" id="PTHR42953">
    <property type="entry name" value="HIGH-AFFINITY ZINC UPTAKE SYSTEM PROTEIN ZNUA-RELATED"/>
    <property type="match status" value="1"/>
</dbReference>
<dbReference type="PRINTS" id="PR00690">
    <property type="entry name" value="ADHESNFAMILY"/>
</dbReference>
<evidence type="ECO:0000256" key="5">
    <source>
        <dbReference type="SAM" id="MobiDB-lite"/>
    </source>
</evidence>
<dbReference type="PANTHER" id="PTHR42953:SF3">
    <property type="entry name" value="HIGH-AFFINITY ZINC UPTAKE SYSTEM PROTEIN ZNUA"/>
    <property type="match status" value="1"/>
</dbReference>
<evidence type="ECO:0000256" key="2">
    <source>
        <dbReference type="ARBA" id="ARBA00022448"/>
    </source>
</evidence>
<evidence type="ECO:0000313" key="7">
    <source>
        <dbReference type="EMBL" id="NJP89986.1"/>
    </source>
</evidence>
<keyword evidence="8" id="KW-1185">Reference proteome</keyword>
<evidence type="ECO:0000256" key="4">
    <source>
        <dbReference type="RuleBase" id="RU003512"/>
    </source>
</evidence>
<feature type="compositionally biased region" description="Acidic residues" evidence="5">
    <location>
        <begin position="132"/>
        <end position="142"/>
    </location>
</feature>
<dbReference type="InterPro" id="IPR006127">
    <property type="entry name" value="ZnuA-like"/>
</dbReference>
<feature type="region of interest" description="Disordered" evidence="5">
    <location>
        <begin position="128"/>
        <end position="149"/>
    </location>
</feature>
<keyword evidence="3 6" id="KW-0732">Signal</keyword>
<evidence type="ECO:0000256" key="6">
    <source>
        <dbReference type="SAM" id="SignalP"/>
    </source>
</evidence>
<dbReference type="EMBL" id="JAATEP010000006">
    <property type="protein sequence ID" value="NJP89986.1"/>
    <property type="molecule type" value="Genomic_DNA"/>
</dbReference>
<dbReference type="PROSITE" id="PS51257">
    <property type="entry name" value="PROKAR_LIPOPROTEIN"/>
    <property type="match status" value="1"/>
</dbReference>
<proteinExistence type="inferred from homology"/>
<dbReference type="Proteomes" id="UP000696294">
    <property type="component" value="Unassembled WGS sequence"/>
</dbReference>
<evidence type="ECO:0000256" key="3">
    <source>
        <dbReference type="ARBA" id="ARBA00022729"/>
    </source>
</evidence>
<accession>A0ABX1B2H9</accession>
<dbReference type="Pfam" id="PF01297">
    <property type="entry name" value="ZnuA"/>
    <property type="match status" value="1"/>
</dbReference>
<feature type="signal peptide" evidence="6">
    <location>
        <begin position="1"/>
        <end position="24"/>
    </location>
</feature>
<dbReference type="InterPro" id="IPR006128">
    <property type="entry name" value="Lipoprotein_PsaA-like"/>
</dbReference>
<sequence>MMSGFSRSRAVGLLAAAALLTATAACGSGSAETAATSSSADGGKAEVVAAFYPLQWLTEQVGGSDASVTGLTAPGVEPHDLELSIQQVTELKDAALTVYIKGIQPAVDDAVEPDTSFDAAIAVTTIPAGEHTEEEGAEEGAEEEHGHEELSYDPHLWLDPARLATVATKLGERLAAADPAHAQGYKDRAAKTAATLGTLDQEFTKGLTTCKTRTLVTAHEAFGYLADRYKLKQVGITLDPETEPSPTRLSEVAKLAKAEGVTTIFTESLVSPKVAEVLAAQVGAKTAVLDPLESKPSGDYLSAMRDNLKTLQTALGCTA</sequence>
<dbReference type="InterPro" id="IPR050492">
    <property type="entry name" value="Bact_metal-bind_prot9"/>
</dbReference>
<protein>
    <submittedName>
        <fullName evidence="7">Zinc ABC transporter substrate-binding protein</fullName>
    </submittedName>
</protein>
<comment type="caution">
    <text evidence="7">The sequence shown here is derived from an EMBL/GenBank/DDBJ whole genome shotgun (WGS) entry which is preliminary data.</text>
</comment>
<evidence type="ECO:0000313" key="8">
    <source>
        <dbReference type="Proteomes" id="UP000696294"/>
    </source>
</evidence>
<name>A0ABX1B2H9_9ACTN</name>
<dbReference type="Gene3D" id="3.40.50.1980">
    <property type="entry name" value="Nitrogenase molybdenum iron protein domain"/>
    <property type="match status" value="2"/>
</dbReference>
<comment type="similarity">
    <text evidence="1 4">Belongs to the bacterial solute-binding protein 9 family.</text>
</comment>
<feature type="chain" id="PRO_5046325159" evidence="6">
    <location>
        <begin position="25"/>
        <end position="319"/>
    </location>
</feature>